<dbReference type="PANTHER" id="PTHR44688">
    <property type="entry name" value="DNA-BINDING TRANSCRIPTIONAL ACTIVATOR DEVR_DOSR"/>
    <property type="match status" value="1"/>
</dbReference>
<proteinExistence type="predicted"/>
<dbReference type="SMART" id="SM00421">
    <property type="entry name" value="HTH_LUXR"/>
    <property type="match status" value="1"/>
</dbReference>
<dbReference type="EMBL" id="JBEDNQ010000001">
    <property type="protein sequence ID" value="MEQ3548979.1"/>
    <property type="molecule type" value="Genomic_DNA"/>
</dbReference>
<dbReference type="CDD" id="cd06170">
    <property type="entry name" value="LuxR_C_like"/>
    <property type="match status" value="1"/>
</dbReference>
<keyword evidence="1" id="KW-0805">Transcription regulation</keyword>
<evidence type="ECO:0000313" key="9">
    <source>
        <dbReference type="Proteomes" id="UP001494902"/>
    </source>
</evidence>
<dbReference type="InterPro" id="IPR000792">
    <property type="entry name" value="Tscrpt_reg_LuxR_C"/>
</dbReference>
<name>A0ABV1K3E4_9PSEU</name>
<dbReference type="SUPFAM" id="SSF46894">
    <property type="entry name" value="C-terminal effector domain of the bipartite response regulators"/>
    <property type="match status" value="1"/>
</dbReference>
<dbReference type="Gene3D" id="1.10.10.10">
    <property type="entry name" value="Winged helix-like DNA-binding domain superfamily/Winged helix DNA-binding domain"/>
    <property type="match status" value="1"/>
</dbReference>
<dbReference type="Pfam" id="PF00196">
    <property type="entry name" value="GerE"/>
    <property type="match status" value="1"/>
</dbReference>
<dbReference type="PROSITE" id="PS50043">
    <property type="entry name" value="HTH_LUXR_2"/>
    <property type="match status" value="1"/>
</dbReference>
<dbReference type="Proteomes" id="UP001494902">
    <property type="component" value="Unassembled WGS sequence"/>
</dbReference>
<protein>
    <submittedName>
        <fullName evidence="8">Response regulator transcription factor</fullName>
    </submittedName>
</protein>
<feature type="domain" description="HTH luxR-type" evidence="6">
    <location>
        <begin position="129"/>
        <end position="194"/>
    </location>
</feature>
<dbReference type="Gene3D" id="3.40.50.2300">
    <property type="match status" value="1"/>
</dbReference>
<evidence type="ECO:0000256" key="3">
    <source>
        <dbReference type="ARBA" id="ARBA00023163"/>
    </source>
</evidence>
<feature type="modified residue" description="4-aspartylphosphate" evidence="4">
    <location>
        <position position="48"/>
    </location>
</feature>
<evidence type="ECO:0000259" key="7">
    <source>
        <dbReference type="PROSITE" id="PS50110"/>
    </source>
</evidence>
<evidence type="ECO:0000256" key="2">
    <source>
        <dbReference type="ARBA" id="ARBA00023125"/>
    </source>
</evidence>
<evidence type="ECO:0000256" key="5">
    <source>
        <dbReference type="SAM" id="MobiDB-lite"/>
    </source>
</evidence>
<dbReference type="RefSeq" id="WP_349296072.1">
    <property type="nucleotide sequence ID" value="NZ_JBEDNQ010000001.1"/>
</dbReference>
<dbReference type="InterPro" id="IPR001789">
    <property type="entry name" value="Sig_transdc_resp-reg_receiver"/>
</dbReference>
<sequence>MSAQPLVRIGIRSLFDGVGGTRVVADCATVPDAVVEAERLRPDLVVLDVPDAAAAQLQPDQVRQVRGLGCPVIVLVGTMADRARVGAFLRAGATTILGRNTDPGRLRSTAMTAVRRCAEAGPTSPGGPASPRDPGLTPREVDVLTLVAKGESNAAMAVGLNIAASTVKWHMARAARKLGARNRTDLAMLAVRLGVV</sequence>
<dbReference type="PANTHER" id="PTHR44688:SF16">
    <property type="entry name" value="DNA-BINDING TRANSCRIPTIONAL ACTIVATOR DEVR_DOSR"/>
    <property type="match status" value="1"/>
</dbReference>
<gene>
    <name evidence="8" type="ORF">WIS52_00735</name>
</gene>
<keyword evidence="3" id="KW-0804">Transcription</keyword>
<evidence type="ECO:0000256" key="4">
    <source>
        <dbReference type="PROSITE-ProRule" id="PRU00169"/>
    </source>
</evidence>
<dbReference type="PRINTS" id="PR00038">
    <property type="entry name" value="HTHLUXR"/>
</dbReference>
<dbReference type="InterPro" id="IPR016032">
    <property type="entry name" value="Sig_transdc_resp-reg_C-effctor"/>
</dbReference>
<feature type="compositionally biased region" description="Low complexity" evidence="5">
    <location>
        <begin position="120"/>
        <end position="130"/>
    </location>
</feature>
<feature type="domain" description="Response regulatory" evidence="7">
    <location>
        <begin position="1"/>
        <end position="114"/>
    </location>
</feature>
<reference evidence="8 9" key="1">
    <citation type="submission" date="2024-03" db="EMBL/GenBank/DDBJ databases">
        <title>Draft genome sequence of Pseudonocardia nematodicida JCM 31783.</title>
        <authorList>
            <person name="Butdee W."/>
            <person name="Duangmal K."/>
        </authorList>
    </citation>
    <scope>NUCLEOTIDE SEQUENCE [LARGE SCALE GENOMIC DNA]</scope>
    <source>
        <strain evidence="8 9">JCM 31783</strain>
    </source>
</reference>
<dbReference type="InterPro" id="IPR036388">
    <property type="entry name" value="WH-like_DNA-bd_sf"/>
</dbReference>
<keyword evidence="9" id="KW-1185">Reference proteome</keyword>
<organism evidence="8 9">
    <name type="scientific">Pseudonocardia nematodicida</name>
    <dbReference type="NCBI Taxonomy" id="1206997"/>
    <lineage>
        <taxon>Bacteria</taxon>
        <taxon>Bacillati</taxon>
        <taxon>Actinomycetota</taxon>
        <taxon>Actinomycetes</taxon>
        <taxon>Pseudonocardiales</taxon>
        <taxon>Pseudonocardiaceae</taxon>
        <taxon>Pseudonocardia</taxon>
    </lineage>
</organism>
<feature type="region of interest" description="Disordered" evidence="5">
    <location>
        <begin position="118"/>
        <end position="137"/>
    </location>
</feature>
<evidence type="ECO:0000313" key="8">
    <source>
        <dbReference type="EMBL" id="MEQ3548979.1"/>
    </source>
</evidence>
<dbReference type="SUPFAM" id="SSF52172">
    <property type="entry name" value="CheY-like"/>
    <property type="match status" value="1"/>
</dbReference>
<accession>A0ABV1K3E4</accession>
<dbReference type="InterPro" id="IPR011006">
    <property type="entry name" value="CheY-like_superfamily"/>
</dbReference>
<keyword evidence="4" id="KW-0597">Phosphoprotein</keyword>
<comment type="caution">
    <text evidence="8">The sequence shown here is derived from an EMBL/GenBank/DDBJ whole genome shotgun (WGS) entry which is preliminary data.</text>
</comment>
<keyword evidence="2" id="KW-0238">DNA-binding</keyword>
<evidence type="ECO:0000259" key="6">
    <source>
        <dbReference type="PROSITE" id="PS50043"/>
    </source>
</evidence>
<evidence type="ECO:0000256" key="1">
    <source>
        <dbReference type="ARBA" id="ARBA00023015"/>
    </source>
</evidence>
<dbReference type="PROSITE" id="PS50110">
    <property type="entry name" value="RESPONSE_REGULATORY"/>
    <property type="match status" value="1"/>
</dbReference>